<dbReference type="EMBL" id="LR134441">
    <property type="protein sequence ID" value="VEH96478.1"/>
    <property type="molecule type" value="Genomic_DNA"/>
</dbReference>
<name>A0A3S4YGW4_9FLAO</name>
<dbReference type="InterPro" id="IPR019619">
    <property type="entry name" value="DUF2490"/>
</dbReference>
<organism evidence="1 2">
    <name type="scientific">Kaistella antarctica</name>
    <dbReference type="NCBI Taxonomy" id="266748"/>
    <lineage>
        <taxon>Bacteria</taxon>
        <taxon>Pseudomonadati</taxon>
        <taxon>Bacteroidota</taxon>
        <taxon>Flavobacteriia</taxon>
        <taxon>Flavobacteriales</taxon>
        <taxon>Weeksellaceae</taxon>
        <taxon>Chryseobacterium group</taxon>
        <taxon>Kaistella</taxon>
    </lineage>
</organism>
<proteinExistence type="predicted"/>
<dbReference type="OrthoDB" id="1118734at2"/>
<evidence type="ECO:0000313" key="1">
    <source>
        <dbReference type="EMBL" id="VEH96478.1"/>
    </source>
</evidence>
<dbReference type="Pfam" id="PF10677">
    <property type="entry name" value="DUF2490"/>
    <property type="match status" value="1"/>
</dbReference>
<dbReference type="KEGG" id="cant:NCTC13489_00478"/>
<dbReference type="RefSeq" id="WP_051803505.1">
    <property type="nucleotide sequence ID" value="NZ_JPEP01000001.1"/>
</dbReference>
<protein>
    <submittedName>
        <fullName evidence="1">Protein of uncharacterized function (DUF2490)</fullName>
    </submittedName>
</protein>
<evidence type="ECO:0000313" key="2">
    <source>
        <dbReference type="Proteomes" id="UP000270036"/>
    </source>
</evidence>
<reference evidence="1 2" key="1">
    <citation type="submission" date="2018-12" db="EMBL/GenBank/DDBJ databases">
        <authorList>
            <consortium name="Pathogen Informatics"/>
        </authorList>
    </citation>
    <scope>NUCLEOTIDE SEQUENCE [LARGE SCALE GENOMIC DNA]</scope>
    <source>
        <strain evidence="1 2">NCTC13489</strain>
    </source>
</reference>
<dbReference type="Proteomes" id="UP000270036">
    <property type="component" value="Chromosome"/>
</dbReference>
<sequence>MIRRLWILSASFFMMNLSGQQGNISSYNLVTMNYRFTPNWFLLAEGELRGNSDFYYPDYYEYKVGIGYRIAPNHKPLIGIGRDGNYKNHSMQREELRIWFQDIYDFKAGRFKFENRFRAEKSWLYQPKENKNSQRIRLRYRLNISTPLNTEKVQPGTISANIHDEVFATTTASPVSFWNRIYGGLGYQVDKNVSISAGYMWQRDFAVKGNIDRHYLYTGLSINVSSPLVAHKSVK</sequence>
<accession>A0A3S4YGW4</accession>
<dbReference type="AlphaFoldDB" id="A0A3S4YGW4"/>
<gene>
    <name evidence="1" type="ORF">NCTC13489_00478</name>
</gene>